<dbReference type="InterPro" id="IPR002815">
    <property type="entry name" value="Spo11/TopoVI_A"/>
</dbReference>
<reference evidence="15" key="3">
    <citation type="submission" date="2020-10" db="UniProtKB">
        <authorList>
            <consortium name="WormBaseParasite"/>
        </authorList>
    </citation>
    <scope>IDENTIFICATION</scope>
</reference>
<protein>
    <recommendedName>
        <fullName evidence="4">DNA topoisomerase (ATP-hydrolyzing)</fullName>
        <ecNumber evidence="4">5.6.2.2</ecNumber>
    </recommendedName>
</protein>
<feature type="active site" description="O-(5'-phospho-DNA)-tyrosine intermediate" evidence="10">
    <location>
        <position position="76"/>
    </location>
</feature>
<feature type="domain" description="Topoisomerase 6 subunit A/Spo11 TOPRIM" evidence="12">
    <location>
        <begin position="168"/>
        <end position="312"/>
    </location>
</feature>
<name>A0A068W7W5_ECHGR</name>
<evidence type="ECO:0000256" key="10">
    <source>
        <dbReference type="PROSITE-ProRule" id="PRU01385"/>
    </source>
</evidence>
<dbReference type="PANTHER" id="PTHR10848:SF0">
    <property type="entry name" value="MEIOTIC RECOMBINATION PROTEIN SPO11"/>
    <property type="match status" value="1"/>
</dbReference>
<evidence type="ECO:0000313" key="14">
    <source>
        <dbReference type="Proteomes" id="UP000492820"/>
    </source>
</evidence>
<evidence type="ECO:0000256" key="9">
    <source>
        <dbReference type="ARBA" id="ARBA00023235"/>
    </source>
</evidence>
<dbReference type="Gene3D" id="3.40.1360.10">
    <property type="match status" value="1"/>
</dbReference>
<sequence length="363" mass="41538">MNVLSSIEELVFQILVVLANRNETSGTDLGLDFLKKFNFCTNRLQVHVSAQISLFLSIVYKAIKNRSIVTKRSIYYENPRIFLKQAVIDRLLTRTCEYLRINRLDLNTIATSKSIAYGDVWLRGEKDIVFSFKTSREGVSLPSLFLDVNGLFPLITNLSEDIMCCANFIIVIEKDATFQTIMMSEFYAEYQPCVLITSKGYPDLATRSFLCKLYQKYPKIPIFALVDADPHGFGIYLTYKYGSHNPALKSASGTVLGIPSLKLLGLLPSDTSMLQVKNQDLLQITKSDKLVLQSIKERSYYKEEKKLQFEVSSTPDGQTVTRSSTWRLRNEKRKYNVSKNWAQDFYAPNISHVNFIKKFQLIV</sequence>
<evidence type="ECO:0000313" key="15">
    <source>
        <dbReference type="WBParaSite" id="EgrG_000831500"/>
    </source>
</evidence>
<evidence type="ECO:0000256" key="5">
    <source>
        <dbReference type="ARBA" id="ARBA00022723"/>
    </source>
</evidence>
<evidence type="ECO:0000256" key="6">
    <source>
        <dbReference type="ARBA" id="ARBA00022842"/>
    </source>
</evidence>
<dbReference type="Pfam" id="PF21180">
    <property type="entry name" value="TOP6A-Spo11_Toprim"/>
    <property type="match status" value="1"/>
</dbReference>
<dbReference type="InterPro" id="IPR034136">
    <property type="entry name" value="TOPRIM_Topo6A/Spo11"/>
</dbReference>
<comment type="cofactor">
    <cofactor evidence="2">
        <name>Mg(2+)</name>
        <dbReference type="ChEBI" id="CHEBI:18420"/>
    </cofactor>
</comment>
<dbReference type="GO" id="GO:0000706">
    <property type="term" value="P:meiotic DNA double-strand break processing"/>
    <property type="evidence" value="ECO:0007669"/>
    <property type="project" value="TreeGrafter"/>
</dbReference>
<dbReference type="EMBL" id="LK028576">
    <property type="protein sequence ID" value="CDS15910.1"/>
    <property type="molecule type" value="Genomic_DNA"/>
</dbReference>
<gene>
    <name evidence="13" type="ORF">EgrG_000831500</name>
</gene>
<dbReference type="EC" id="5.6.2.2" evidence="4"/>
<keyword evidence="7 10" id="KW-0799">Topoisomerase</keyword>
<evidence type="ECO:0000259" key="11">
    <source>
        <dbReference type="Pfam" id="PF04406"/>
    </source>
</evidence>
<keyword evidence="9 10" id="KW-0413">Isomerase</keyword>
<dbReference type="GO" id="GO:0003918">
    <property type="term" value="F:DNA topoisomerase type II (double strand cut, ATP-hydrolyzing) activity"/>
    <property type="evidence" value="ECO:0007669"/>
    <property type="project" value="UniProtKB-UniRule"/>
</dbReference>
<dbReference type="InterPro" id="IPR013049">
    <property type="entry name" value="Spo11/TopoVI_A_N"/>
</dbReference>
<dbReference type="GO" id="GO:0005524">
    <property type="term" value="F:ATP binding"/>
    <property type="evidence" value="ECO:0007669"/>
    <property type="project" value="InterPro"/>
</dbReference>
<evidence type="ECO:0000256" key="3">
    <source>
        <dbReference type="ARBA" id="ARBA00006559"/>
    </source>
</evidence>
<keyword evidence="5" id="KW-0479">Metal-binding</keyword>
<dbReference type="CDD" id="cd00223">
    <property type="entry name" value="TOPRIM_TopoIIB_SPO"/>
    <property type="match status" value="1"/>
</dbReference>
<evidence type="ECO:0000313" key="13">
    <source>
        <dbReference type="EMBL" id="CDS15910.1"/>
    </source>
</evidence>
<evidence type="ECO:0000256" key="8">
    <source>
        <dbReference type="ARBA" id="ARBA00023125"/>
    </source>
</evidence>
<dbReference type="InterPro" id="IPR036078">
    <property type="entry name" value="Spo11/TopoVI_A_sf"/>
</dbReference>
<evidence type="ECO:0000259" key="12">
    <source>
        <dbReference type="Pfam" id="PF21180"/>
    </source>
</evidence>
<dbReference type="PROSITE" id="PS52041">
    <property type="entry name" value="TOPO_IIB"/>
    <property type="match status" value="1"/>
</dbReference>
<accession>A0A068W7W5</accession>
<dbReference type="AlphaFoldDB" id="A0A068W7W5"/>
<reference evidence="13 14" key="1">
    <citation type="journal article" date="2013" name="Nature">
        <title>The genomes of four tapeworm species reveal adaptations to parasitism.</title>
        <authorList>
            <person name="Tsai I.J."/>
            <person name="Zarowiecki M."/>
            <person name="Holroyd N."/>
            <person name="Garciarrubio A."/>
            <person name="Sanchez-Flores A."/>
            <person name="Brooks K.L."/>
            <person name="Tracey A."/>
            <person name="Bobes R.J."/>
            <person name="Fragoso G."/>
            <person name="Sciutto E."/>
            <person name="Aslett M."/>
            <person name="Beasley H."/>
            <person name="Bennett H.M."/>
            <person name="Cai J."/>
            <person name="Camicia F."/>
            <person name="Clark R."/>
            <person name="Cucher M."/>
            <person name="De Silva N."/>
            <person name="Day T.A."/>
            <person name="Deplazes P."/>
            <person name="Estrada K."/>
            <person name="Fernandez C."/>
            <person name="Holland P.W."/>
            <person name="Hou J."/>
            <person name="Hu S."/>
            <person name="Huckvale T."/>
            <person name="Hung S.S."/>
            <person name="Kamenetzky L."/>
            <person name="Keane J.A."/>
            <person name="Kiss F."/>
            <person name="Koziol U."/>
            <person name="Lambert O."/>
            <person name="Liu K."/>
            <person name="Luo X."/>
            <person name="Luo Y."/>
            <person name="Macchiaroli N."/>
            <person name="Nichol S."/>
            <person name="Paps J."/>
            <person name="Parkinson J."/>
            <person name="Pouchkina-Stantcheva N."/>
            <person name="Riddiford N."/>
            <person name="Rosenzvit M."/>
            <person name="Salinas G."/>
            <person name="Wasmuth J.D."/>
            <person name="Zamanian M."/>
            <person name="Zheng Y."/>
            <person name="Cai X."/>
            <person name="Soberon X."/>
            <person name="Olson P.D."/>
            <person name="Laclette J.P."/>
            <person name="Brehm K."/>
            <person name="Berriman M."/>
            <person name="Garciarrubio A."/>
            <person name="Bobes R.J."/>
            <person name="Fragoso G."/>
            <person name="Sanchez-Flores A."/>
            <person name="Estrada K."/>
            <person name="Cevallos M.A."/>
            <person name="Morett E."/>
            <person name="Gonzalez V."/>
            <person name="Portillo T."/>
            <person name="Ochoa-Leyva A."/>
            <person name="Jose M.V."/>
            <person name="Sciutto E."/>
            <person name="Landa A."/>
            <person name="Jimenez L."/>
            <person name="Valdes V."/>
            <person name="Carrero J.C."/>
            <person name="Larralde C."/>
            <person name="Morales-Montor J."/>
            <person name="Limon-Lason J."/>
            <person name="Soberon X."/>
            <person name="Laclette J.P."/>
        </authorList>
    </citation>
    <scope>NUCLEOTIDE SEQUENCE [LARGE SCALE GENOMIC DNA]</scope>
</reference>
<dbReference type="GO" id="GO:0046872">
    <property type="term" value="F:metal ion binding"/>
    <property type="evidence" value="ECO:0007669"/>
    <property type="project" value="UniProtKB-KW"/>
</dbReference>
<comment type="similarity">
    <text evidence="3 10">Belongs to the TOP6A family.</text>
</comment>
<evidence type="ECO:0000256" key="7">
    <source>
        <dbReference type="ARBA" id="ARBA00023029"/>
    </source>
</evidence>
<evidence type="ECO:0000256" key="1">
    <source>
        <dbReference type="ARBA" id="ARBA00000185"/>
    </source>
</evidence>
<keyword evidence="8 10" id="KW-0238">DNA-binding</keyword>
<dbReference type="PRINTS" id="PR01550">
    <property type="entry name" value="TOP6AFAMILY"/>
</dbReference>
<dbReference type="InterPro" id="IPR036388">
    <property type="entry name" value="WH-like_DNA-bd_sf"/>
</dbReference>
<dbReference type="GO" id="GO:0000228">
    <property type="term" value="C:nuclear chromosome"/>
    <property type="evidence" value="ECO:0007669"/>
    <property type="project" value="TreeGrafter"/>
</dbReference>
<dbReference type="GO" id="GO:0003677">
    <property type="term" value="F:DNA binding"/>
    <property type="evidence" value="ECO:0007669"/>
    <property type="project" value="UniProtKB-UniRule"/>
</dbReference>
<dbReference type="Proteomes" id="UP000492820">
    <property type="component" value="Unassembled WGS sequence"/>
</dbReference>
<dbReference type="PANTHER" id="PTHR10848">
    <property type="entry name" value="MEIOTIC RECOMBINATION PROTEIN SPO11"/>
    <property type="match status" value="1"/>
</dbReference>
<dbReference type="GO" id="GO:0042138">
    <property type="term" value="P:meiotic DNA double-strand break formation"/>
    <property type="evidence" value="ECO:0007669"/>
    <property type="project" value="TreeGrafter"/>
</dbReference>
<dbReference type="WBParaSite" id="EgrG_000831500">
    <property type="protein sequence ID" value="EgrG_000831500"/>
    <property type="gene ID" value="EgrG_000831500"/>
</dbReference>
<feature type="domain" description="Spo11/DNA topoisomerase VI subunit A N-terminal" evidence="11">
    <location>
        <begin position="50"/>
        <end position="107"/>
    </location>
</feature>
<dbReference type="Pfam" id="PF04406">
    <property type="entry name" value="TP6A_N"/>
    <property type="match status" value="1"/>
</dbReference>
<dbReference type="SUPFAM" id="SSF56726">
    <property type="entry name" value="DNA topoisomerase IV, alpha subunit"/>
    <property type="match status" value="1"/>
</dbReference>
<dbReference type="GO" id="GO:0007131">
    <property type="term" value="P:reciprocal meiotic recombination"/>
    <property type="evidence" value="ECO:0007669"/>
    <property type="project" value="TreeGrafter"/>
</dbReference>
<dbReference type="Gene3D" id="1.10.10.10">
    <property type="entry name" value="Winged helix-like DNA-binding domain superfamily/Winged helix DNA-binding domain"/>
    <property type="match status" value="1"/>
</dbReference>
<reference evidence="13" key="2">
    <citation type="submission" date="2014-06" db="EMBL/GenBank/DDBJ databases">
        <authorList>
            <person name="Aslett M."/>
        </authorList>
    </citation>
    <scope>NUCLEOTIDE SEQUENCE</scope>
</reference>
<proteinExistence type="inferred from homology"/>
<evidence type="ECO:0000256" key="2">
    <source>
        <dbReference type="ARBA" id="ARBA00001946"/>
    </source>
</evidence>
<evidence type="ECO:0000256" key="4">
    <source>
        <dbReference type="ARBA" id="ARBA00012895"/>
    </source>
</evidence>
<comment type="catalytic activity">
    <reaction evidence="1 10">
        <text>ATP-dependent breakage, passage and rejoining of double-stranded DNA.</text>
        <dbReference type="EC" id="5.6.2.2"/>
    </reaction>
</comment>
<organism evidence="13">
    <name type="scientific">Echinococcus granulosus</name>
    <name type="common">Hydatid tapeworm</name>
    <dbReference type="NCBI Taxonomy" id="6210"/>
    <lineage>
        <taxon>Eukaryota</taxon>
        <taxon>Metazoa</taxon>
        <taxon>Spiralia</taxon>
        <taxon>Lophotrochozoa</taxon>
        <taxon>Platyhelminthes</taxon>
        <taxon>Cestoda</taxon>
        <taxon>Eucestoda</taxon>
        <taxon>Cyclophyllidea</taxon>
        <taxon>Taeniidae</taxon>
        <taxon>Echinococcus</taxon>
        <taxon>Echinococcus granulosus group</taxon>
    </lineage>
</organism>
<keyword evidence="6" id="KW-0460">Magnesium</keyword>